<feature type="non-terminal residue" evidence="1">
    <location>
        <position position="1"/>
    </location>
</feature>
<protein>
    <submittedName>
        <fullName evidence="1">Uncharacterized protein</fullName>
    </submittedName>
</protein>
<proteinExistence type="predicted"/>
<gene>
    <name evidence="1" type="ORF">LITE_LOCUS39399</name>
</gene>
<sequence length="103" mass="12214">HIKERKRKKKEAKGVLPISVQQRDSLLEGRFRTIKPLDRPEICRLGFILLWLRFDRWDHRYDLWFIEENRWTEGLRYCFSVAGQQIRGKDQAGGSSKGKGIAE</sequence>
<dbReference type="EMBL" id="CAMGYJ010000009">
    <property type="protein sequence ID" value="CAI0472811.1"/>
    <property type="molecule type" value="Genomic_DNA"/>
</dbReference>
<evidence type="ECO:0000313" key="1">
    <source>
        <dbReference type="EMBL" id="CAI0472813.1"/>
    </source>
</evidence>
<dbReference type="EMBL" id="CAMGYJ010000009">
    <property type="protein sequence ID" value="CAI0472812.1"/>
    <property type="molecule type" value="Genomic_DNA"/>
</dbReference>
<evidence type="ECO:0000313" key="2">
    <source>
        <dbReference type="Proteomes" id="UP001154282"/>
    </source>
</evidence>
<reference evidence="1" key="1">
    <citation type="submission" date="2022-08" db="EMBL/GenBank/DDBJ databases">
        <authorList>
            <person name="Gutierrez-Valencia J."/>
        </authorList>
    </citation>
    <scope>NUCLEOTIDE SEQUENCE</scope>
</reference>
<name>A0AAV0PNP8_9ROSI</name>
<dbReference type="Proteomes" id="UP001154282">
    <property type="component" value="Unassembled WGS sequence"/>
</dbReference>
<dbReference type="EMBL" id="CAMGYJ010000009">
    <property type="protein sequence ID" value="CAI0472813.1"/>
    <property type="molecule type" value="Genomic_DNA"/>
</dbReference>
<organism evidence="1 2">
    <name type="scientific">Linum tenue</name>
    <dbReference type="NCBI Taxonomy" id="586396"/>
    <lineage>
        <taxon>Eukaryota</taxon>
        <taxon>Viridiplantae</taxon>
        <taxon>Streptophyta</taxon>
        <taxon>Embryophyta</taxon>
        <taxon>Tracheophyta</taxon>
        <taxon>Spermatophyta</taxon>
        <taxon>Magnoliopsida</taxon>
        <taxon>eudicotyledons</taxon>
        <taxon>Gunneridae</taxon>
        <taxon>Pentapetalae</taxon>
        <taxon>rosids</taxon>
        <taxon>fabids</taxon>
        <taxon>Malpighiales</taxon>
        <taxon>Linaceae</taxon>
        <taxon>Linum</taxon>
    </lineage>
</organism>
<dbReference type="AlphaFoldDB" id="A0AAV0PNP8"/>
<comment type="caution">
    <text evidence="1">The sequence shown here is derived from an EMBL/GenBank/DDBJ whole genome shotgun (WGS) entry which is preliminary data.</text>
</comment>
<accession>A0AAV0PNP8</accession>
<keyword evidence="2" id="KW-1185">Reference proteome</keyword>